<reference evidence="1 2" key="1">
    <citation type="journal article" date="2013" name="PLoS ONE">
        <title>Assembly-driven community genomics of a hypersaline microbial ecosystem.</title>
        <authorList>
            <person name="Podell S."/>
            <person name="Ugalde J.A."/>
            <person name="Narasingarao P."/>
            <person name="Banfield J.F."/>
            <person name="Heidelberg K.B."/>
            <person name="Allen E.E."/>
        </authorList>
    </citation>
    <scope>NUCLEOTIDE SEQUENCE [LARGE SCALE GENOMIC DNA]</scope>
    <source>
        <strain evidence="2">J07HQW2</strain>
    </source>
</reference>
<dbReference type="STRING" id="1238425.J07HQW2_03268"/>
<dbReference type="EMBL" id="KE356561">
    <property type="protein sequence ID" value="ERG96784.1"/>
    <property type="molecule type" value="Genomic_DNA"/>
</dbReference>
<evidence type="ECO:0000313" key="1">
    <source>
        <dbReference type="EMBL" id="ERG96784.1"/>
    </source>
</evidence>
<dbReference type="Proteomes" id="UP000030710">
    <property type="component" value="Unassembled WGS sequence"/>
</dbReference>
<name>U1N1P5_9EURY</name>
<evidence type="ECO:0000313" key="2">
    <source>
        <dbReference type="Proteomes" id="UP000030710"/>
    </source>
</evidence>
<protein>
    <submittedName>
        <fullName evidence="1">Uncharacterized protein</fullName>
    </submittedName>
</protein>
<accession>U1N1P5</accession>
<gene>
    <name evidence="1" type="ORF">J07HQW2_03268</name>
</gene>
<dbReference type="HOGENOM" id="CLU_2911472_0_0_2"/>
<proteinExistence type="predicted"/>
<dbReference type="AlphaFoldDB" id="U1N1P5"/>
<sequence length="61" mass="7259">MISFCEARADYFIFYPALRVNNMVNHYKLYYLIDSYLQKRGINQITSESLTSMLTRTNIVK</sequence>
<organism evidence="1 2">
    <name type="scientific">Haloquadratum walsbyi J07HQW2</name>
    <dbReference type="NCBI Taxonomy" id="1238425"/>
    <lineage>
        <taxon>Archaea</taxon>
        <taxon>Methanobacteriati</taxon>
        <taxon>Methanobacteriota</taxon>
        <taxon>Stenosarchaea group</taxon>
        <taxon>Halobacteria</taxon>
        <taxon>Halobacteriales</taxon>
        <taxon>Haloferacaceae</taxon>
        <taxon>Haloquadratum</taxon>
    </lineage>
</organism>